<accession>A0A0G1DPH3</accession>
<dbReference type="PANTHER" id="PTHR39966:SF1">
    <property type="entry name" value="HEMERYTHRIN-LIKE DOMAIN-CONTAINING PROTEIN"/>
    <property type="match status" value="1"/>
</dbReference>
<organism evidence="2 3">
    <name type="scientific">Candidatus Daviesbacteria bacterium GW2011_GWA1_42_6</name>
    <dbReference type="NCBI Taxonomy" id="1618420"/>
    <lineage>
        <taxon>Bacteria</taxon>
        <taxon>Candidatus Daviesiibacteriota</taxon>
    </lineage>
</organism>
<evidence type="ECO:0000259" key="1">
    <source>
        <dbReference type="Pfam" id="PF01814"/>
    </source>
</evidence>
<dbReference type="GO" id="GO:0005886">
    <property type="term" value="C:plasma membrane"/>
    <property type="evidence" value="ECO:0007669"/>
    <property type="project" value="TreeGrafter"/>
</dbReference>
<gene>
    <name evidence="2" type="ORF">UV33_C0035G0007</name>
</gene>
<dbReference type="EMBL" id="LCEB01000035">
    <property type="protein sequence ID" value="KKS64153.1"/>
    <property type="molecule type" value="Genomic_DNA"/>
</dbReference>
<dbReference type="CDD" id="cd12108">
    <property type="entry name" value="Hr-like"/>
    <property type="match status" value="1"/>
</dbReference>
<dbReference type="InterPro" id="IPR012312">
    <property type="entry name" value="Hemerythrin-like"/>
</dbReference>
<feature type="domain" description="Hemerythrin-like" evidence="1">
    <location>
        <begin position="4"/>
        <end position="125"/>
    </location>
</feature>
<dbReference type="Proteomes" id="UP000034135">
    <property type="component" value="Unassembled WGS sequence"/>
</dbReference>
<dbReference type="PANTHER" id="PTHR39966">
    <property type="entry name" value="BLL2471 PROTEIN-RELATED"/>
    <property type="match status" value="1"/>
</dbReference>
<comment type="caution">
    <text evidence="2">The sequence shown here is derived from an EMBL/GenBank/DDBJ whole genome shotgun (WGS) entry which is preliminary data.</text>
</comment>
<dbReference type="Gene3D" id="1.20.120.520">
    <property type="entry name" value="nmb1532 protein domain like"/>
    <property type="match status" value="1"/>
</dbReference>
<dbReference type="Pfam" id="PF01814">
    <property type="entry name" value="Hemerythrin"/>
    <property type="match status" value="1"/>
</dbReference>
<reference evidence="2 3" key="1">
    <citation type="journal article" date="2015" name="Nature">
        <title>rRNA introns, odd ribosomes, and small enigmatic genomes across a large radiation of phyla.</title>
        <authorList>
            <person name="Brown C.T."/>
            <person name="Hug L.A."/>
            <person name="Thomas B.C."/>
            <person name="Sharon I."/>
            <person name="Castelle C.J."/>
            <person name="Singh A."/>
            <person name="Wilkins M.J."/>
            <person name="Williams K.H."/>
            <person name="Banfield J.F."/>
        </authorList>
    </citation>
    <scope>NUCLEOTIDE SEQUENCE [LARGE SCALE GENOMIC DNA]</scope>
</reference>
<name>A0A0G1DPH3_9BACT</name>
<protein>
    <submittedName>
        <fullName evidence="2">Cytoplasmic protein</fullName>
    </submittedName>
</protein>
<proteinExistence type="predicted"/>
<evidence type="ECO:0000313" key="2">
    <source>
        <dbReference type="EMBL" id="KKS64153.1"/>
    </source>
</evidence>
<evidence type="ECO:0000313" key="3">
    <source>
        <dbReference type="Proteomes" id="UP000034135"/>
    </source>
</evidence>
<sequence length="171" mass="19811">MQATKQLKEEHKAVKQALKILEKICKKLDKGENVDPKHLDDLLNFLRTFVDKCHHSKEEDVLFPAMEKAGVPNEGGPIGMMLIEHDLGRGFIKGMVEGKDFVKNARDYIALLTDHIEKEEGILYMIADMHIPAEEQKKLLKEFDKIEEEKVGKGKHEQFHKMLDRFNKIYN</sequence>
<dbReference type="AlphaFoldDB" id="A0A0G1DPH3"/>